<accession>A0A6L3Z324</accession>
<evidence type="ECO:0000313" key="2">
    <source>
        <dbReference type="Proteomes" id="UP000481876"/>
    </source>
</evidence>
<dbReference type="EMBL" id="WBWS01000016">
    <property type="protein sequence ID" value="KAB2766813.1"/>
    <property type="molecule type" value="Genomic_DNA"/>
</dbReference>
<gene>
    <name evidence="1" type="ORF">F9L04_16210</name>
</gene>
<dbReference type="RefSeq" id="WP_151663910.1">
    <property type="nucleotide sequence ID" value="NZ_WBWS01000016.1"/>
</dbReference>
<name>A0A6L3Z324_BRUAN</name>
<reference evidence="1 2" key="1">
    <citation type="submission" date="2019-09" db="EMBL/GenBank/DDBJ databases">
        <title>Taxonomic organization of the family Brucellaceae based on a phylogenomic approach.</title>
        <authorList>
            <person name="Leclercq S."/>
            <person name="Cloeckaert A."/>
            <person name="Zygmunt M.S."/>
        </authorList>
    </citation>
    <scope>NUCLEOTIDE SEQUENCE [LARGE SCALE GENOMIC DNA]</scope>
    <source>
        <strain evidence="1 2">LMG 3313</strain>
    </source>
</reference>
<sequence length="355" mass="39910">MTHRVEVPTANLRNIDQFEKEPSAAIISEIKQHIKDTGNPCSWWGHSHTAPPSQALVVYLDDFDVPAPRGVRAVAPCPCCSPFHAKYKNGGKIAWFPHEKVIRLIGPFCFAAINAEGHEGAMRDLKRRKKIRSEQDIIISYLPRIVPMIKAMEETIPIAGDLDALMFRLNWAFDEHFRIRIARHVLDGVLKVSKTVDVPFVKPDGEIGRRKEETFETVARIQGYAMIDRTGKATAQKLEKMCVGLKVIAERLQSIGSVSDLSDVERQRFAVKLPECRGHLSQILEELSRRQLFLTSGDLQKLDEWGRDNGSPVSIEWTRQKNQILMKDRRGADAPHVIAIGSQATAKLAGRLLEG</sequence>
<proteinExistence type="predicted"/>
<dbReference type="Proteomes" id="UP000481876">
    <property type="component" value="Unassembled WGS sequence"/>
</dbReference>
<organism evidence="1 2">
    <name type="scientific">Brucella anthropi</name>
    <name type="common">Ochrobactrum anthropi</name>
    <dbReference type="NCBI Taxonomy" id="529"/>
    <lineage>
        <taxon>Bacteria</taxon>
        <taxon>Pseudomonadati</taxon>
        <taxon>Pseudomonadota</taxon>
        <taxon>Alphaproteobacteria</taxon>
        <taxon>Hyphomicrobiales</taxon>
        <taxon>Brucellaceae</taxon>
        <taxon>Brucella/Ochrobactrum group</taxon>
        <taxon>Brucella</taxon>
    </lineage>
</organism>
<comment type="caution">
    <text evidence="1">The sequence shown here is derived from an EMBL/GenBank/DDBJ whole genome shotgun (WGS) entry which is preliminary data.</text>
</comment>
<evidence type="ECO:0000313" key="1">
    <source>
        <dbReference type="EMBL" id="KAB2766813.1"/>
    </source>
</evidence>
<dbReference type="AlphaFoldDB" id="A0A6L3Z324"/>
<protein>
    <submittedName>
        <fullName evidence="1">Uncharacterized protein</fullName>
    </submittedName>
</protein>